<dbReference type="EMBL" id="CP020612">
    <property type="protein sequence ID" value="ARJ70690.1"/>
    <property type="molecule type" value="Genomic_DNA"/>
</dbReference>
<protein>
    <recommendedName>
        <fullName evidence="2">LysM domain-containing protein</fullName>
    </recommendedName>
</protein>
<dbReference type="InterPro" id="IPR016047">
    <property type="entry name" value="M23ase_b-sheet_dom"/>
</dbReference>
<dbReference type="SUPFAM" id="SSF51261">
    <property type="entry name" value="Duplicated hybrid motif"/>
    <property type="match status" value="1"/>
</dbReference>
<dbReference type="InterPro" id="IPR050570">
    <property type="entry name" value="Cell_wall_metabolism_enzyme"/>
</dbReference>
<dbReference type="KEGG" id="pcon:B0A89_03640"/>
<dbReference type="Pfam" id="PF01476">
    <property type="entry name" value="LysM"/>
    <property type="match status" value="1"/>
</dbReference>
<proteinExistence type="predicted"/>
<accession>A0A1W6D0Q9</accession>
<dbReference type="PANTHER" id="PTHR21666">
    <property type="entry name" value="PEPTIDASE-RELATED"/>
    <property type="match status" value="1"/>
</dbReference>
<keyword evidence="4" id="KW-1185">Reference proteome</keyword>
<sequence length="305" mass="30186">MPVIQWPLGQAGTSGGGAASRTGAAAGAGAKPQVVDPFAGQGVAQPAIPKSGGTAKAAGSTAAPARAGSGPGAPARAPQDAPQAGAGRTHTVATGETAWSVARKYGVSIQDLARANNLPETMSIRVGQRLAIPAGGSADPVTRVTAPGAGSPTPQPPSASEPLPSETTRPATAPAPKSDVPNLGKTRTKASGNGRLAMPANGSIVRTYKKGTNEGIDISAPPGSAVSAAASGTVAAVTRDTDGVPIVVVRHDSGLMTVYAGVDKLTVSKGDSVKRGQSIGTARNNGLVHFEVRNGFDSVNPEDYL</sequence>
<reference evidence="3 4" key="1">
    <citation type="submission" date="2017-03" db="EMBL/GenBank/DDBJ databases">
        <title>Genome sequence of Paracoccus contaminans isolated from a water microcosm.</title>
        <authorList>
            <person name="Aurass P."/>
            <person name="Karste S."/>
            <person name="Trost E."/>
            <person name="Glaeser S.P."/>
            <person name="Kaempfer P."/>
            <person name="Flieger A."/>
        </authorList>
    </citation>
    <scope>NUCLEOTIDE SEQUENCE [LARGE SCALE GENOMIC DNA]</scope>
    <source>
        <strain evidence="4">RKI 16-01929T\LMG 29738T\CCM 8701T\CIP 111112T</strain>
    </source>
</reference>
<dbReference type="CDD" id="cd00118">
    <property type="entry name" value="LysM"/>
    <property type="match status" value="1"/>
</dbReference>
<feature type="region of interest" description="Disordered" evidence="1">
    <location>
        <begin position="1"/>
        <end position="91"/>
    </location>
</feature>
<feature type="domain" description="LysM" evidence="2">
    <location>
        <begin position="88"/>
        <end position="132"/>
    </location>
</feature>
<dbReference type="CDD" id="cd12797">
    <property type="entry name" value="M23_peptidase"/>
    <property type="match status" value="1"/>
</dbReference>
<dbReference type="Proteomes" id="UP000193017">
    <property type="component" value="Chromosome"/>
</dbReference>
<dbReference type="InterPro" id="IPR011055">
    <property type="entry name" value="Dup_hybrid_motif"/>
</dbReference>
<feature type="region of interest" description="Disordered" evidence="1">
    <location>
        <begin position="133"/>
        <end position="198"/>
    </location>
</feature>
<feature type="compositionally biased region" description="Low complexity" evidence="1">
    <location>
        <begin position="19"/>
        <end position="30"/>
    </location>
</feature>
<evidence type="ECO:0000313" key="4">
    <source>
        <dbReference type="Proteomes" id="UP000193017"/>
    </source>
</evidence>
<dbReference type="Pfam" id="PF01551">
    <property type="entry name" value="Peptidase_M23"/>
    <property type="match status" value="1"/>
</dbReference>
<evidence type="ECO:0000256" key="1">
    <source>
        <dbReference type="SAM" id="MobiDB-lite"/>
    </source>
</evidence>
<dbReference type="GO" id="GO:0004222">
    <property type="term" value="F:metalloendopeptidase activity"/>
    <property type="evidence" value="ECO:0007669"/>
    <property type="project" value="TreeGrafter"/>
</dbReference>
<dbReference type="SMART" id="SM00257">
    <property type="entry name" value="LysM"/>
    <property type="match status" value="1"/>
</dbReference>
<name>A0A1W6D0Q9_9RHOB</name>
<evidence type="ECO:0000259" key="2">
    <source>
        <dbReference type="PROSITE" id="PS51782"/>
    </source>
</evidence>
<organism evidence="3 4">
    <name type="scientific">Paracoccus contaminans</name>
    <dbReference type="NCBI Taxonomy" id="1945662"/>
    <lineage>
        <taxon>Bacteria</taxon>
        <taxon>Pseudomonadati</taxon>
        <taxon>Pseudomonadota</taxon>
        <taxon>Alphaproteobacteria</taxon>
        <taxon>Rhodobacterales</taxon>
        <taxon>Paracoccaceae</taxon>
        <taxon>Paracoccus</taxon>
    </lineage>
</organism>
<dbReference type="STRING" id="1945662.B0A89_03640"/>
<dbReference type="InterPro" id="IPR018392">
    <property type="entry name" value="LysM"/>
</dbReference>
<dbReference type="Gene3D" id="3.10.350.10">
    <property type="entry name" value="LysM domain"/>
    <property type="match status" value="1"/>
</dbReference>
<dbReference type="PANTHER" id="PTHR21666:SF291">
    <property type="entry name" value="STAGE II SPORULATION PROTEIN Q"/>
    <property type="match status" value="1"/>
</dbReference>
<gene>
    <name evidence="3" type="ORF">B0A89_03640</name>
</gene>
<dbReference type="AlphaFoldDB" id="A0A1W6D0Q9"/>
<dbReference type="Gene3D" id="2.70.70.10">
    <property type="entry name" value="Glucose Permease (Domain IIA)"/>
    <property type="match status" value="1"/>
</dbReference>
<feature type="compositionally biased region" description="Low complexity" evidence="1">
    <location>
        <begin position="49"/>
        <end position="88"/>
    </location>
</feature>
<evidence type="ECO:0000313" key="3">
    <source>
        <dbReference type="EMBL" id="ARJ70690.1"/>
    </source>
</evidence>
<dbReference type="InterPro" id="IPR036779">
    <property type="entry name" value="LysM_dom_sf"/>
</dbReference>
<dbReference type="PROSITE" id="PS51782">
    <property type="entry name" value="LYSM"/>
    <property type="match status" value="1"/>
</dbReference>